<organism evidence="9 10">
    <name type="scientific">Paracoccus mangrovi</name>
    <dbReference type="NCBI Taxonomy" id="1715645"/>
    <lineage>
        <taxon>Bacteria</taxon>
        <taxon>Pseudomonadati</taxon>
        <taxon>Pseudomonadota</taxon>
        <taxon>Alphaproteobacteria</taxon>
        <taxon>Rhodobacterales</taxon>
        <taxon>Paracoccaceae</taxon>
        <taxon>Paracoccus</taxon>
    </lineage>
</organism>
<evidence type="ECO:0000256" key="6">
    <source>
        <dbReference type="ARBA" id="ARBA00023277"/>
    </source>
</evidence>
<proteinExistence type="inferred from homology"/>
<dbReference type="InterPro" id="IPR037051">
    <property type="entry name" value="4-carb_acid_sugar_kinase_N_sf"/>
</dbReference>
<evidence type="ECO:0000256" key="2">
    <source>
        <dbReference type="ARBA" id="ARBA00022679"/>
    </source>
</evidence>
<reference evidence="10" key="1">
    <citation type="journal article" date="2019" name="Int. J. Syst. Evol. Microbiol.">
        <title>The Global Catalogue of Microorganisms (GCM) 10K type strain sequencing project: providing services to taxonomists for standard genome sequencing and annotation.</title>
        <authorList>
            <consortium name="The Broad Institute Genomics Platform"/>
            <consortium name="The Broad Institute Genome Sequencing Center for Infectious Disease"/>
            <person name="Wu L."/>
            <person name="Ma J."/>
        </authorList>
    </citation>
    <scope>NUCLEOTIDE SEQUENCE [LARGE SCALE GENOMIC DNA]</scope>
    <source>
        <strain evidence="10">KCTC 42899</strain>
    </source>
</reference>
<comment type="similarity">
    <text evidence="1">Belongs to the four-carbon acid sugar kinase family.</text>
</comment>
<dbReference type="Pfam" id="PF07005">
    <property type="entry name" value="SBD_N"/>
    <property type="match status" value="1"/>
</dbReference>
<dbReference type="SUPFAM" id="SSF142764">
    <property type="entry name" value="YgbK-like"/>
    <property type="match status" value="1"/>
</dbReference>
<dbReference type="Gene3D" id="3.40.980.20">
    <property type="entry name" value="Four-carbon acid sugar kinase, nucleotide binding domain"/>
    <property type="match status" value="1"/>
</dbReference>
<gene>
    <name evidence="9" type="ORF">ACFOMH_03490</name>
</gene>
<evidence type="ECO:0000256" key="3">
    <source>
        <dbReference type="ARBA" id="ARBA00022741"/>
    </source>
</evidence>
<evidence type="ECO:0000256" key="5">
    <source>
        <dbReference type="ARBA" id="ARBA00022840"/>
    </source>
</evidence>
<keyword evidence="4 9" id="KW-0418">Kinase</keyword>
<keyword evidence="5" id="KW-0067">ATP-binding</keyword>
<sequence length="352" mass="35769">MRLCIIADDLTGALDAAAPFAGRGLCVRVALDPGATAMVVAQNPDVMAVSTRSRDGDEDAARAAMAQVLAALPPGPQLMKKVDSRLKGHVAAELAVLDPSAMLVAPAIPDFGRITRDGQVRGFGVATPIDIRDRLGALAGRAIIPDIETPEEMRAALAHAPQDALLVGARGLSEALSIAMTGQAVPTPVRPRASRALMIVGSQDPITLAQVERVAPGLSCADAPLGDLAGAGALAGADHLLVQATPADAATRPPEAVARALARSTHPRLTADRQAILLTGGATAEAVLAEMGVRVLDLRGECLPGLPVGVPVGPTVGPTAGQDDGTCIIAKSGGFGDVNTLALVLAMFRDEL</sequence>
<dbReference type="Pfam" id="PF17042">
    <property type="entry name" value="NBD_C"/>
    <property type="match status" value="1"/>
</dbReference>
<dbReference type="InterPro" id="IPR010737">
    <property type="entry name" value="4-carb_acid_sugar_kinase_N"/>
</dbReference>
<keyword evidence="6" id="KW-0119">Carbohydrate metabolism</keyword>
<name>A0ABV7QZ47_9RHOB</name>
<protein>
    <submittedName>
        <fullName evidence="9">Four-carbon acid sugar kinase family protein</fullName>
    </submittedName>
</protein>
<feature type="domain" description="Four-carbon acid sugar kinase nucleotide binding" evidence="8">
    <location>
        <begin position="249"/>
        <end position="341"/>
    </location>
</feature>
<evidence type="ECO:0000259" key="7">
    <source>
        <dbReference type="Pfam" id="PF07005"/>
    </source>
</evidence>
<keyword evidence="2" id="KW-0808">Transferase</keyword>
<accession>A0ABV7QZ47</accession>
<keyword evidence="10" id="KW-1185">Reference proteome</keyword>
<evidence type="ECO:0000313" key="10">
    <source>
        <dbReference type="Proteomes" id="UP001595721"/>
    </source>
</evidence>
<dbReference type="Proteomes" id="UP001595721">
    <property type="component" value="Unassembled WGS sequence"/>
</dbReference>
<evidence type="ECO:0000256" key="1">
    <source>
        <dbReference type="ARBA" id="ARBA00005715"/>
    </source>
</evidence>
<dbReference type="GO" id="GO:0016301">
    <property type="term" value="F:kinase activity"/>
    <property type="evidence" value="ECO:0007669"/>
    <property type="project" value="UniProtKB-KW"/>
</dbReference>
<evidence type="ECO:0000259" key="8">
    <source>
        <dbReference type="Pfam" id="PF17042"/>
    </source>
</evidence>
<keyword evidence="3" id="KW-0547">Nucleotide-binding</keyword>
<dbReference type="EMBL" id="JBHRXJ010000002">
    <property type="protein sequence ID" value="MFC3527224.1"/>
    <property type="molecule type" value="Genomic_DNA"/>
</dbReference>
<dbReference type="Gene3D" id="3.40.50.10840">
    <property type="entry name" value="Putative sugar-binding, N-terminal domain"/>
    <property type="match status" value="1"/>
</dbReference>
<feature type="domain" description="Four-carbon acid sugar kinase N-terminal" evidence="7">
    <location>
        <begin position="3"/>
        <end position="120"/>
    </location>
</feature>
<comment type="caution">
    <text evidence="9">The sequence shown here is derived from an EMBL/GenBank/DDBJ whole genome shotgun (WGS) entry which is preliminary data.</text>
</comment>
<dbReference type="InterPro" id="IPR042213">
    <property type="entry name" value="NBD_C_sf"/>
</dbReference>
<evidence type="ECO:0000256" key="4">
    <source>
        <dbReference type="ARBA" id="ARBA00022777"/>
    </source>
</evidence>
<evidence type="ECO:0000313" key="9">
    <source>
        <dbReference type="EMBL" id="MFC3527224.1"/>
    </source>
</evidence>
<dbReference type="InterPro" id="IPR031475">
    <property type="entry name" value="NBD_C"/>
</dbReference>
<dbReference type="RefSeq" id="WP_377742641.1">
    <property type="nucleotide sequence ID" value="NZ_JBHRXJ010000002.1"/>
</dbReference>